<feature type="compositionally biased region" description="Polar residues" evidence="2">
    <location>
        <begin position="996"/>
        <end position="1005"/>
    </location>
</feature>
<feature type="compositionally biased region" description="Basic residues" evidence="2">
    <location>
        <begin position="1053"/>
        <end position="1063"/>
    </location>
</feature>
<feature type="compositionally biased region" description="Polar residues" evidence="2">
    <location>
        <begin position="1478"/>
        <end position="1489"/>
    </location>
</feature>
<dbReference type="EMBL" id="JBEDNZ010000011">
    <property type="protein sequence ID" value="KAL0832242.1"/>
    <property type="molecule type" value="Genomic_DNA"/>
</dbReference>
<evidence type="ECO:0000313" key="3">
    <source>
        <dbReference type="EMBL" id="KAL0832242.1"/>
    </source>
</evidence>
<feature type="compositionally biased region" description="Basic and acidic residues" evidence="2">
    <location>
        <begin position="1285"/>
        <end position="1294"/>
    </location>
</feature>
<comment type="caution">
    <text evidence="3">The sequence shown here is derived from an EMBL/GenBank/DDBJ whole genome shotgun (WGS) entry which is preliminary data.</text>
</comment>
<dbReference type="Pfam" id="PF00630">
    <property type="entry name" value="Filamin"/>
    <property type="match status" value="1"/>
</dbReference>
<gene>
    <name evidence="3" type="ORF">ABMA28_001692</name>
</gene>
<dbReference type="SUPFAM" id="SSF81296">
    <property type="entry name" value="E set domains"/>
    <property type="match status" value="1"/>
</dbReference>
<dbReference type="Proteomes" id="UP001549921">
    <property type="component" value="Unassembled WGS sequence"/>
</dbReference>
<feature type="region of interest" description="Disordered" evidence="2">
    <location>
        <begin position="1045"/>
        <end position="1114"/>
    </location>
</feature>
<dbReference type="Gene3D" id="2.60.40.10">
    <property type="entry name" value="Immunoglobulins"/>
    <property type="match status" value="1"/>
</dbReference>
<name>A0ABD0T2L9_LOXSC</name>
<evidence type="ECO:0000256" key="1">
    <source>
        <dbReference type="PROSITE-ProRule" id="PRU00087"/>
    </source>
</evidence>
<feature type="repeat" description="Filamin" evidence="1">
    <location>
        <begin position="179"/>
        <end position="327"/>
    </location>
</feature>
<feature type="region of interest" description="Disordered" evidence="2">
    <location>
        <begin position="996"/>
        <end position="1023"/>
    </location>
</feature>
<dbReference type="InterPro" id="IPR017868">
    <property type="entry name" value="Filamin/ABP280_repeat-like"/>
</dbReference>
<dbReference type="InterPro" id="IPR014756">
    <property type="entry name" value="Ig_E-set"/>
</dbReference>
<accession>A0ABD0T2L9</accession>
<dbReference type="PROSITE" id="PS50194">
    <property type="entry name" value="FILAMIN_REPEAT"/>
    <property type="match status" value="1"/>
</dbReference>
<proteinExistence type="predicted"/>
<feature type="compositionally biased region" description="Basic and acidic residues" evidence="2">
    <location>
        <begin position="1006"/>
        <end position="1023"/>
    </location>
</feature>
<feature type="compositionally biased region" description="Basic residues" evidence="2">
    <location>
        <begin position="1275"/>
        <end position="1284"/>
    </location>
</feature>
<feature type="region of interest" description="Disordered" evidence="2">
    <location>
        <begin position="1553"/>
        <end position="1576"/>
    </location>
</feature>
<reference evidence="3 4" key="1">
    <citation type="submission" date="2024-06" db="EMBL/GenBank/DDBJ databases">
        <title>A chromosome-level genome assembly of beet webworm, Loxostege sticticalis.</title>
        <authorList>
            <person name="Zhang Y."/>
        </authorList>
    </citation>
    <scope>NUCLEOTIDE SEQUENCE [LARGE SCALE GENOMIC DNA]</scope>
    <source>
        <strain evidence="3">AQ028</strain>
        <tissue evidence="3">Male pupae</tissue>
    </source>
</reference>
<feature type="compositionally biased region" description="Polar residues" evidence="2">
    <location>
        <begin position="1086"/>
        <end position="1108"/>
    </location>
</feature>
<feature type="region of interest" description="Disordered" evidence="2">
    <location>
        <begin position="1269"/>
        <end position="1294"/>
    </location>
</feature>
<dbReference type="InterPro" id="IPR013783">
    <property type="entry name" value="Ig-like_fold"/>
</dbReference>
<organism evidence="3 4">
    <name type="scientific">Loxostege sticticalis</name>
    <name type="common">Beet webworm moth</name>
    <dbReference type="NCBI Taxonomy" id="481309"/>
    <lineage>
        <taxon>Eukaryota</taxon>
        <taxon>Metazoa</taxon>
        <taxon>Ecdysozoa</taxon>
        <taxon>Arthropoda</taxon>
        <taxon>Hexapoda</taxon>
        <taxon>Insecta</taxon>
        <taxon>Pterygota</taxon>
        <taxon>Neoptera</taxon>
        <taxon>Endopterygota</taxon>
        <taxon>Lepidoptera</taxon>
        <taxon>Glossata</taxon>
        <taxon>Ditrysia</taxon>
        <taxon>Pyraloidea</taxon>
        <taxon>Crambidae</taxon>
        <taxon>Pyraustinae</taxon>
        <taxon>Loxostege</taxon>
    </lineage>
</organism>
<evidence type="ECO:0000256" key="2">
    <source>
        <dbReference type="SAM" id="MobiDB-lite"/>
    </source>
</evidence>
<protein>
    <submittedName>
        <fullName evidence="3">Uncharacterized protein</fullName>
    </submittedName>
</protein>
<evidence type="ECO:0000313" key="4">
    <source>
        <dbReference type="Proteomes" id="UP001549921"/>
    </source>
</evidence>
<feature type="compositionally biased region" description="Basic residues" evidence="2">
    <location>
        <begin position="1626"/>
        <end position="1635"/>
    </location>
</feature>
<feature type="region of interest" description="Disordered" evidence="2">
    <location>
        <begin position="1603"/>
        <end position="1643"/>
    </location>
</feature>
<sequence length="1794" mass="202654">MWSAALDAILTTLRYLAPATLLTLFWGQQSFLFKLLKHIDSAFRAIVFSSEEQKQSVLQWLAEAGGVRVERLDTVWRHGWVVCGALDAALPGACAGHAPTRLSLQHAQAIADHYLGVEPVFSRQELESNDSLSKHQEWKLATYLDRIRLALAKLTPPVSKPGSQRTSPETSQFTLDYVARGSGLAAAQVNNKMYFKVYPTAQQSLDPGEITILIRGPKDTYGMKVLPPLLGKAQLIRQKLLGLQTKPNYTENILPITQGATYLRSYGKNDMNKTFYIPKTKYDIEIEADTRSGSTKVSYVVNLEGRYEISITSRGQNIVGSPFSVSASRNIISILENESFCLEDGEEIDIVDIKTDRKVVLRIVDFVTEKMLLKENGTLEKITADEAKMLMTTEINDNKAKYIIETNITHKSDTNEVPTKKKMNKLKTTVQKVVLINRVCKVFSDLLEEKKSAVKKENQFIRPRSLQDIPDIVNSTLNESNHNPFVMSDVRDKYIIPENISVSLRTEKSHEEEVLREHTPELISATNKIISENFADEIHDGKLISFEEQEDDILMVITSSPGSSNPFLVDTYEDSYVTEKKLGTFVPSEYETNNSQNEETSPTPIKIVIDEHSPSPISPNKNPFIDSDTVELERPKTPVLKIITGEVKDRDDSVYVDPKAEEMLGNEFINPFFVHRHLQTGLDESLPSTDFIIGAPVSLPPVIRASSPASPIDSLIITADNENIAIVKPFDLIDQNEKSTFSNEESKSEFSTPLHTNVTPNCKMDTHSANSSTFHSLESENIEIINIPDSKFEPLQIEVLQCKRNISPKKEIWDSAYVSIDENNSSPDSNNNESACDLFGLKHEDLTNMGPAERELWQTCNELKEDVCKANLEEVRPNRWEIRKPLFTPIIEESDRSLSSGIKDMKVETSQSKSEKTDPITVAFAELNDMYHDYFPNSETESTETTNEENKLQSLEVDYTIDGVDSASETIADVKRHTNELEGKISEVQANVTESFSVSQTLQTQHKTDEDKGNDETQFGDRNRTNIVLEKKKYWDDRIRQIEAKSQEMTTQQKKRRYSSKQLRHNDSLTKRRGKQIVKNFLSAGDLNQTTPTPSPDNKYNEISNEGSPTGYVSLDDTRSDVKLVDKWKKYWDEKLETEKSEMENSETEITCFRVKSPKTKIQAISQQYMKKSVEDIKLLEDKSDDYKIKSASLPVKQELPEEVFKAFETSPKRFFGTSRKQILNKIDTFLGKPSTVDKLSEEDSGASHDSGLVSSRISLFHSISHTEEIPSSRTKSKSLHNIRQRKDSEKGSGIVEEIKETAGNTIESILAAKFEKIDTSKNERVADSVTVSSLKEKRSRIASNAFNKSFDETVSTAHAAETKQIHYVQRTVKDMNKQSSFDWSQKYKKTAVLRRKSFSKSEMDIFNKATSQPTDDGLDKYKSCDELPKINVKNFISLFEGVSKTSVESKPVPKISKMSSNSHFSRDNAHTGAVTKPLQQIQHGTTEYQVEDSSTDSPSLSSRRQWTKSFESVSSACTDAKSIPDSIDIEIISNQDKETTHLSLSDIELEIVESSPDKSSESSPPDPEPEEKDYKSRFKLAKQYFQSLEELTEVPKPRKLNECEQLLKNKSTSTESTESLDKDRPKKRVKKNIKSHSMPSSEISKIWSQLQDQSNEAGASKLVKISEKFNVDDLFTDVMEGKLSRQGSLRGIPHKKAVLEAFRSMENISDTKISPYEIAVSQLNDFAKENQIKNAQTYLTEYPYLPTTDPSKYHSRLDAKATGLISFKELIDKRPRRNSVPDLRLNPTFTVDL</sequence>
<feature type="region of interest" description="Disordered" evidence="2">
    <location>
        <begin position="1450"/>
        <end position="1504"/>
    </location>
</feature>